<dbReference type="InterPro" id="IPR000225">
    <property type="entry name" value="Armadillo"/>
</dbReference>
<evidence type="ECO:0000313" key="3">
    <source>
        <dbReference type="Proteomes" id="UP000664859"/>
    </source>
</evidence>
<dbReference type="InterPro" id="IPR016024">
    <property type="entry name" value="ARM-type_fold"/>
</dbReference>
<dbReference type="PANTHER" id="PTHR48125">
    <property type="entry name" value="LP07818P1"/>
    <property type="match status" value="1"/>
</dbReference>
<proteinExistence type="predicted"/>
<name>A0A835YXL1_9STRA</name>
<keyword evidence="3" id="KW-1185">Reference proteome</keyword>
<dbReference type="Proteomes" id="UP000664859">
    <property type="component" value="Unassembled WGS sequence"/>
</dbReference>
<dbReference type="OrthoDB" id="7537227at2759"/>
<dbReference type="SUPFAM" id="SSF48371">
    <property type="entry name" value="ARM repeat"/>
    <property type="match status" value="1"/>
</dbReference>
<dbReference type="PANTHER" id="PTHR48125:SF10">
    <property type="entry name" value="OS12G0136300 PROTEIN"/>
    <property type="match status" value="1"/>
</dbReference>
<feature type="region of interest" description="Disordered" evidence="1">
    <location>
        <begin position="739"/>
        <end position="768"/>
    </location>
</feature>
<organism evidence="2 3">
    <name type="scientific">Tribonema minus</name>
    <dbReference type="NCBI Taxonomy" id="303371"/>
    <lineage>
        <taxon>Eukaryota</taxon>
        <taxon>Sar</taxon>
        <taxon>Stramenopiles</taxon>
        <taxon>Ochrophyta</taxon>
        <taxon>PX clade</taxon>
        <taxon>Xanthophyceae</taxon>
        <taxon>Tribonematales</taxon>
        <taxon>Tribonemataceae</taxon>
        <taxon>Tribonema</taxon>
    </lineage>
</organism>
<dbReference type="Gene3D" id="1.25.10.10">
    <property type="entry name" value="Leucine-rich Repeat Variant"/>
    <property type="match status" value="2"/>
</dbReference>
<comment type="caution">
    <text evidence="2">The sequence shown here is derived from an EMBL/GenBank/DDBJ whole genome shotgun (WGS) entry which is preliminary data.</text>
</comment>
<feature type="region of interest" description="Disordered" evidence="1">
    <location>
        <begin position="202"/>
        <end position="330"/>
    </location>
</feature>
<dbReference type="EMBL" id="JAFCMP010000510">
    <property type="protein sequence ID" value="KAG5178999.1"/>
    <property type="molecule type" value="Genomic_DNA"/>
</dbReference>
<gene>
    <name evidence="2" type="ORF">JKP88DRAFT_280749</name>
</gene>
<dbReference type="SMART" id="SM00185">
    <property type="entry name" value="ARM"/>
    <property type="match status" value="5"/>
</dbReference>
<reference evidence="2" key="1">
    <citation type="submission" date="2021-02" db="EMBL/GenBank/DDBJ databases">
        <title>First Annotated Genome of the Yellow-green Alga Tribonema minus.</title>
        <authorList>
            <person name="Mahan K.M."/>
        </authorList>
    </citation>
    <scope>NUCLEOTIDE SEQUENCE</scope>
    <source>
        <strain evidence="2">UTEX B ZZ1240</strain>
    </source>
</reference>
<feature type="compositionally biased region" description="Low complexity" evidence="1">
    <location>
        <begin position="303"/>
        <end position="330"/>
    </location>
</feature>
<evidence type="ECO:0000256" key="1">
    <source>
        <dbReference type="SAM" id="MobiDB-lite"/>
    </source>
</evidence>
<feature type="compositionally biased region" description="Gly residues" evidence="1">
    <location>
        <begin position="263"/>
        <end position="274"/>
    </location>
</feature>
<feature type="compositionally biased region" description="Polar residues" evidence="1">
    <location>
        <begin position="234"/>
        <end position="249"/>
    </location>
</feature>
<evidence type="ECO:0000313" key="2">
    <source>
        <dbReference type="EMBL" id="KAG5178999.1"/>
    </source>
</evidence>
<protein>
    <submittedName>
        <fullName evidence="2">Uncharacterized protein</fullName>
    </submittedName>
</protein>
<sequence length="1261" mass="132474">MALRPLLHLVEPPHRALIVNKGLPERADPRTALIRAEELCARWYDLFPPRSTAPIRTARSYDLFPPRKDPRTAPIRAEELRALVRKFNLHHARHFWRNHPSKDDVVYALNRHIRHLKYLQASHESKRAGRGATATGLSAATLNLSAAAATLSPATAPPFGGSKGGKRGGHGGQHELDDPLGSLDSATAAAVLRQQYCSEVAGPTLSRSKSRPPPPLSTEHFQRGMIVLSRWGTGRTTGQPHQEDFLSTCSRDDDTDEEREGGDTGGGGEGGGGEDASQAPQKKLGAAGHGGRGEKEDEDDPASPRSPAAPALPAMDGSPAQPGSAAATGAAALRARIFDRAPSPPPPLPAPVDEAAERKCIFDRAPSPPPPAVPIDEAAERKRQSRLRAQQKCSVALLNMTLRDCTANAFLGEYQLLPPLLDLMRGAPGEGGGGGGRGGARVQGDLGVLTNCCAAVVNLLSEEDCKASRLPQGGAMPFHYPSFKPSFPFLMQPPLQPPNASRLLQGGAVPILKNVVAQCGTASRLLQGGAVPVLKDVASRLLQGGAVPILKDVVAQCGDERVRQCSAAALAALSAFAGAEEWLVQDGALGALSSLARMPNLYTSRLALAGLVNVALILTAGRADNTQRLVVSACRDLVVNVALILTAGRAGNTQPLVVRQISHLLQETDDSEIASFCAAAALNLTVLPNVRAYLDDQVVDIALTVLRSVTVVDIALTVLRSVTVEQRNGAGERSVTIAEEVPETGPEEASSVSTVPGTDPAAPHGRSAAEAEPTIVACAWTLYNLIPNKMCRFRMAGDGMVVELARLLRPSAAVTDAARRACTVVLAEIASAAVTDAARRVCTVVLAETTRYSDIIGVLLDDGIISAFATNLSSADAACVATCADGLSNLVCMPESHARSNFNSADAACVATCADGLSNLACMPENHARMLEGTVTTQLLAVLTRPAAAADDAERSPEHAAERYQQASDARRHVLRVLTSLACNPVALPALIEAGLANWHELPEAAVQVNWHESQEAAEQVSIILYNISCNPALRHSLAVPAAAATAAAAAAAAALPAAAAVEIRAGGPAQRRSRQPSYGAVPPTLRLLVGLVGKHRVPTVQGPCLGALQNLSTPPPSDDQPFTLGHSLLDAGVMDALAAAREKGAGASIGEHCASVLFNLTCSSKHCASVLFNLSCSSKLAQRMVEVGGVSLLTQLAHQHFMFEVHLVQRMVEVGGVSLLTQLAHQHHKGQATKRLCAAAFCNITVSAAHDEYLRKCRRV</sequence>
<dbReference type="InterPro" id="IPR011989">
    <property type="entry name" value="ARM-like"/>
</dbReference>
<feature type="region of interest" description="Disordered" evidence="1">
    <location>
        <begin position="152"/>
        <end position="181"/>
    </location>
</feature>
<accession>A0A835YXL1</accession>
<dbReference type="AlphaFoldDB" id="A0A835YXL1"/>